<dbReference type="PROSITE" id="PS50261">
    <property type="entry name" value="G_PROTEIN_RECEP_F2_4"/>
    <property type="match status" value="1"/>
</dbReference>
<dbReference type="GO" id="GO:0007166">
    <property type="term" value="P:cell surface receptor signaling pathway"/>
    <property type="evidence" value="ECO:0007669"/>
    <property type="project" value="InterPro"/>
</dbReference>
<dbReference type="InterPro" id="IPR053231">
    <property type="entry name" value="GPCR_LN-TM7"/>
</dbReference>
<dbReference type="PANTHER" id="PTHR45902">
    <property type="entry name" value="LATROPHILIN RECEPTOR-LIKE PROTEIN A"/>
    <property type="match status" value="1"/>
</dbReference>
<evidence type="ECO:0000259" key="6">
    <source>
        <dbReference type="PROSITE" id="PS50261"/>
    </source>
</evidence>
<dbReference type="InterPro" id="IPR000832">
    <property type="entry name" value="GPCR_2_secretin-like"/>
</dbReference>
<evidence type="ECO:0000256" key="5">
    <source>
        <dbReference type="SAM" id="Phobius"/>
    </source>
</evidence>
<sequence>MSQWNLSEYEFARNTTIGWLSSVSDNETVDDINIGHMSTWPAISTELNISTTTTTTTTNNEWSTLQVEGVRKRLLELCLTLSCICMLFSFLSYCFIPELRTIPGKCLMGLIVSEFITNILAIAALQCRPKTTTCFFIGIAIHYFFLTMITWSNVIAYDIVKKFKYPNQKLRHFVRYLFYVYLVPMILVLIALIFEQSSNIALKPFKPLYGQRICAISGPIARLIFMTAPTYLSLLSNLAIFVFAIYKIKKAVDDIYDGCNHSSTIRQRCIWYVKLSILLGLSSVLGMFGMEMRCCHSFKFITFLVNSLHGTFIFIAFTCKRSICRLLFKRLSRFKSITFNEPRRSTRTTLEQVQLQETICGKSHKHDSLGSVVSINSTPISFGDLPFFHRLQLTTSNWNRNRSIHTTVSTGSINIGIKTSQQTNLNDSNEIVNFTI</sequence>
<reference evidence="7" key="1">
    <citation type="submission" date="2022-12" db="EMBL/GenBank/DDBJ databases">
        <title>Genome assemblies of Blomia tropicalis.</title>
        <authorList>
            <person name="Cui Y."/>
        </authorList>
    </citation>
    <scope>NUCLEOTIDE SEQUENCE</scope>
    <source>
        <tissue evidence="7">Adult mites</tissue>
    </source>
</reference>
<evidence type="ECO:0000256" key="3">
    <source>
        <dbReference type="ARBA" id="ARBA00022989"/>
    </source>
</evidence>
<feature type="transmembrane region" description="Helical" evidence="5">
    <location>
        <begin position="102"/>
        <end position="123"/>
    </location>
</feature>
<dbReference type="GO" id="GO:0004930">
    <property type="term" value="F:G protein-coupled receptor activity"/>
    <property type="evidence" value="ECO:0007669"/>
    <property type="project" value="InterPro"/>
</dbReference>
<dbReference type="EMBL" id="JAPWDV010000001">
    <property type="protein sequence ID" value="KAJ6221466.1"/>
    <property type="molecule type" value="Genomic_DNA"/>
</dbReference>
<keyword evidence="3 5" id="KW-1133">Transmembrane helix</keyword>
<gene>
    <name evidence="7" type="ORF">RDWZM_000011</name>
</gene>
<protein>
    <recommendedName>
        <fullName evidence="6">G-protein coupled receptors family 2 profile 2 domain-containing protein</fullName>
    </recommendedName>
</protein>
<dbReference type="GO" id="GO:0016020">
    <property type="term" value="C:membrane"/>
    <property type="evidence" value="ECO:0007669"/>
    <property type="project" value="UniProtKB-SubCell"/>
</dbReference>
<feature type="domain" description="G-protein coupled receptors family 2 profile 2" evidence="6">
    <location>
        <begin position="71"/>
        <end position="321"/>
    </location>
</feature>
<keyword evidence="8" id="KW-1185">Reference proteome</keyword>
<dbReference type="Gene3D" id="1.20.1070.10">
    <property type="entry name" value="Rhodopsin 7-helix transmembrane proteins"/>
    <property type="match status" value="1"/>
</dbReference>
<feature type="transmembrane region" description="Helical" evidence="5">
    <location>
        <begin position="74"/>
        <end position="96"/>
    </location>
</feature>
<evidence type="ECO:0000256" key="4">
    <source>
        <dbReference type="ARBA" id="ARBA00023136"/>
    </source>
</evidence>
<dbReference type="CDD" id="cd15039">
    <property type="entry name" value="7tmB3_Methuselah-like"/>
    <property type="match status" value="1"/>
</dbReference>
<organism evidence="7 8">
    <name type="scientific">Blomia tropicalis</name>
    <name type="common">Mite</name>
    <dbReference type="NCBI Taxonomy" id="40697"/>
    <lineage>
        <taxon>Eukaryota</taxon>
        <taxon>Metazoa</taxon>
        <taxon>Ecdysozoa</taxon>
        <taxon>Arthropoda</taxon>
        <taxon>Chelicerata</taxon>
        <taxon>Arachnida</taxon>
        <taxon>Acari</taxon>
        <taxon>Acariformes</taxon>
        <taxon>Sarcoptiformes</taxon>
        <taxon>Astigmata</taxon>
        <taxon>Glycyphagoidea</taxon>
        <taxon>Echimyopodidae</taxon>
        <taxon>Blomia</taxon>
    </lineage>
</organism>
<feature type="transmembrane region" description="Helical" evidence="5">
    <location>
        <begin position="231"/>
        <end position="248"/>
    </location>
</feature>
<dbReference type="OMA" id="QRICAIS"/>
<feature type="transmembrane region" description="Helical" evidence="5">
    <location>
        <begin position="269"/>
        <end position="288"/>
    </location>
</feature>
<keyword evidence="2 5" id="KW-0812">Transmembrane</keyword>
<name>A0A9Q0RP78_BLOTA</name>
<comment type="subcellular location">
    <subcellularLocation>
        <location evidence="1">Membrane</location>
        <topology evidence="1">Multi-pass membrane protein</topology>
    </subcellularLocation>
</comment>
<feature type="transmembrane region" description="Helical" evidence="5">
    <location>
        <begin position="135"/>
        <end position="156"/>
    </location>
</feature>
<dbReference type="PANTHER" id="PTHR45902:SF1">
    <property type="entry name" value="LATROPHILIN RECEPTOR-LIKE PROTEIN A"/>
    <property type="match status" value="1"/>
</dbReference>
<dbReference type="OrthoDB" id="6134459at2759"/>
<evidence type="ECO:0000256" key="2">
    <source>
        <dbReference type="ARBA" id="ARBA00022692"/>
    </source>
</evidence>
<accession>A0A9Q0RP78</accession>
<evidence type="ECO:0000256" key="1">
    <source>
        <dbReference type="ARBA" id="ARBA00004141"/>
    </source>
</evidence>
<evidence type="ECO:0000313" key="7">
    <source>
        <dbReference type="EMBL" id="KAJ6221466.1"/>
    </source>
</evidence>
<feature type="transmembrane region" description="Helical" evidence="5">
    <location>
        <begin position="176"/>
        <end position="195"/>
    </location>
</feature>
<dbReference type="InterPro" id="IPR017981">
    <property type="entry name" value="GPCR_2-like_7TM"/>
</dbReference>
<comment type="caution">
    <text evidence="7">The sequence shown here is derived from an EMBL/GenBank/DDBJ whole genome shotgun (WGS) entry which is preliminary data.</text>
</comment>
<proteinExistence type="predicted"/>
<evidence type="ECO:0000313" key="8">
    <source>
        <dbReference type="Proteomes" id="UP001142055"/>
    </source>
</evidence>
<dbReference type="AlphaFoldDB" id="A0A9Q0RP78"/>
<feature type="transmembrane region" description="Helical" evidence="5">
    <location>
        <begin position="300"/>
        <end position="319"/>
    </location>
</feature>
<dbReference type="Pfam" id="PF00002">
    <property type="entry name" value="7tm_2"/>
    <property type="match status" value="1"/>
</dbReference>
<keyword evidence="4 5" id="KW-0472">Membrane</keyword>
<dbReference type="Proteomes" id="UP001142055">
    <property type="component" value="Chromosome 1"/>
</dbReference>